<dbReference type="GO" id="GO:0006106">
    <property type="term" value="P:fumarate metabolic process"/>
    <property type="evidence" value="ECO:0007669"/>
    <property type="project" value="InterPro"/>
</dbReference>
<dbReference type="SUPFAM" id="SSF48557">
    <property type="entry name" value="L-aspartase-like"/>
    <property type="match status" value="1"/>
</dbReference>
<dbReference type="GO" id="GO:0004333">
    <property type="term" value="F:fumarate hydratase activity"/>
    <property type="evidence" value="ECO:0007669"/>
    <property type="project" value="InterPro"/>
</dbReference>
<dbReference type="STRING" id="542762.A0A4S4EHN6"/>
<evidence type="ECO:0000313" key="2">
    <source>
        <dbReference type="EMBL" id="THG16000.1"/>
    </source>
</evidence>
<sequence>MAMFIASRRLSAGSEASLMRFTVCWRSFSTSFREERDTFGPILVPSDKLWGAQTQRSLQNFEIGGDRERMPEPIIRAFGILKKCAAKVNIEYGLDPSIGKAIMQAAQEVAEGKLNDHFPLVVWQTGSGTQSNMNANEVIANRAAEILGHKRGEKFVHPNDHVNRSQSSNDTFPTVMHIAAATEINSRLIPNLKTLQTSLHSKV</sequence>
<dbReference type="EMBL" id="SDRB02004356">
    <property type="protein sequence ID" value="THG16000.1"/>
    <property type="molecule type" value="Genomic_DNA"/>
</dbReference>
<dbReference type="AlphaFoldDB" id="A0A4S4EHN6"/>
<gene>
    <name evidence="2" type="ORF">TEA_002477</name>
</gene>
<comment type="caution">
    <text evidence="2">The sequence shown here is derived from an EMBL/GenBank/DDBJ whole genome shotgun (WGS) entry which is preliminary data.</text>
</comment>
<dbReference type="InterPro" id="IPR005677">
    <property type="entry name" value="Fum_hydII"/>
</dbReference>
<name>A0A4S4EHN6_CAMSN</name>
<proteinExistence type="predicted"/>
<keyword evidence="3" id="KW-1185">Reference proteome</keyword>
<organism evidence="2 3">
    <name type="scientific">Camellia sinensis var. sinensis</name>
    <name type="common">China tea</name>
    <dbReference type="NCBI Taxonomy" id="542762"/>
    <lineage>
        <taxon>Eukaryota</taxon>
        <taxon>Viridiplantae</taxon>
        <taxon>Streptophyta</taxon>
        <taxon>Embryophyta</taxon>
        <taxon>Tracheophyta</taxon>
        <taxon>Spermatophyta</taxon>
        <taxon>Magnoliopsida</taxon>
        <taxon>eudicotyledons</taxon>
        <taxon>Gunneridae</taxon>
        <taxon>Pentapetalae</taxon>
        <taxon>asterids</taxon>
        <taxon>Ericales</taxon>
        <taxon>Theaceae</taxon>
        <taxon>Camellia</taxon>
    </lineage>
</organism>
<dbReference type="Gene3D" id="1.20.200.10">
    <property type="entry name" value="Fumarase/aspartase (Central domain)"/>
    <property type="match status" value="1"/>
</dbReference>
<dbReference type="GO" id="GO:0006108">
    <property type="term" value="P:malate metabolic process"/>
    <property type="evidence" value="ECO:0007669"/>
    <property type="project" value="TreeGrafter"/>
</dbReference>
<dbReference type="Pfam" id="PF00206">
    <property type="entry name" value="Lyase_1"/>
    <property type="match status" value="1"/>
</dbReference>
<dbReference type="PANTHER" id="PTHR11444">
    <property type="entry name" value="ASPARTATEAMMONIA/ARGININOSUCCINATE/ADENYLOSUCCINATE LYASE"/>
    <property type="match status" value="1"/>
</dbReference>
<evidence type="ECO:0000313" key="3">
    <source>
        <dbReference type="Proteomes" id="UP000306102"/>
    </source>
</evidence>
<accession>A0A4S4EHN6</accession>
<dbReference type="InterPro" id="IPR022761">
    <property type="entry name" value="Fumarate_lyase_N"/>
</dbReference>
<protein>
    <recommendedName>
        <fullName evidence="1">Fumarate lyase N-terminal domain-containing protein</fullName>
    </recommendedName>
</protein>
<reference evidence="2 3" key="1">
    <citation type="journal article" date="2018" name="Proc. Natl. Acad. Sci. U.S.A.">
        <title>Draft genome sequence of Camellia sinensis var. sinensis provides insights into the evolution of the tea genome and tea quality.</title>
        <authorList>
            <person name="Wei C."/>
            <person name="Yang H."/>
            <person name="Wang S."/>
            <person name="Zhao J."/>
            <person name="Liu C."/>
            <person name="Gao L."/>
            <person name="Xia E."/>
            <person name="Lu Y."/>
            <person name="Tai Y."/>
            <person name="She G."/>
            <person name="Sun J."/>
            <person name="Cao H."/>
            <person name="Tong W."/>
            <person name="Gao Q."/>
            <person name="Li Y."/>
            <person name="Deng W."/>
            <person name="Jiang X."/>
            <person name="Wang W."/>
            <person name="Chen Q."/>
            <person name="Zhang S."/>
            <person name="Li H."/>
            <person name="Wu J."/>
            <person name="Wang P."/>
            <person name="Li P."/>
            <person name="Shi C."/>
            <person name="Zheng F."/>
            <person name="Jian J."/>
            <person name="Huang B."/>
            <person name="Shan D."/>
            <person name="Shi M."/>
            <person name="Fang C."/>
            <person name="Yue Y."/>
            <person name="Li F."/>
            <person name="Li D."/>
            <person name="Wei S."/>
            <person name="Han B."/>
            <person name="Jiang C."/>
            <person name="Yin Y."/>
            <person name="Xia T."/>
            <person name="Zhang Z."/>
            <person name="Bennetzen J.L."/>
            <person name="Zhao S."/>
            <person name="Wan X."/>
        </authorList>
    </citation>
    <scope>NUCLEOTIDE SEQUENCE [LARGE SCALE GENOMIC DNA]</scope>
    <source>
        <strain evidence="3">cv. Shuchazao</strain>
        <tissue evidence="2">Leaf</tissue>
    </source>
</reference>
<dbReference type="InterPro" id="IPR008948">
    <property type="entry name" value="L-Aspartase-like"/>
</dbReference>
<dbReference type="FunFam" id="1.10.275.10:FF:000001">
    <property type="entry name" value="Fumarate hydratase, mitochondrial"/>
    <property type="match status" value="1"/>
</dbReference>
<dbReference type="PANTHER" id="PTHR11444:SF1">
    <property type="entry name" value="FUMARATE HYDRATASE, MITOCHONDRIAL"/>
    <property type="match status" value="1"/>
</dbReference>
<dbReference type="Proteomes" id="UP000306102">
    <property type="component" value="Unassembled WGS sequence"/>
</dbReference>
<dbReference type="GO" id="GO:0006099">
    <property type="term" value="P:tricarboxylic acid cycle"/>
    <property type="evidence" value="ECO:0007669"/>
    <property type="project" value="TreeGrafter"/>
</dbReference>
<dbReference type="GO" id="GO:0005739">
    <property type="term" value="C:mitochondrion"/>
    <property type="evidence" value="ECO:0007669"/>
    <property type="project" value="TreeGrafter"/>
</dbReference>
<evidence type="ECO:0000259" key="1">
    <source>
        <dbReference type="Pfam" id="PF00206"/>
    </source>
</evidence>
<dbReference type="Gene3D" id="1.10.275.10">
    <property type="entry name" value="Fumarase/aspartase (N-terminal domain)"/>
    <property type="match status" value="1"/>
</dbReference>
<dbReference type="InterPro" id="IPR024083">
    <property type="entry name" value="Fumarase/histidase_N"/>
</dbReference>
<feature type="domain" description="Fumarate lyase N-terminal" evidence="1">
    <location>
        <begin position="42"/>
        <end position="202"/>
    </location>
</feature>